<accession>A0A127KNY0</accession>
<dbReference type="Proteomes" id="UP000201448">
    <property type="component" value="Segment"/>
</dbReference>
<proteinExistence type="predicted"/>
<organism evidence="2 3">
    <name type="scientific">Mycobacterium phage Catalina</name>
    <dbReference type="NCBI Taxonomy" id="1792253"/>
    <lineage>
        <taxon>Viruses</taxon>
        <taxon>Duplodnaviria</taxon>
        <taxon>Heunggongvirae</taxon>
        <taxon>Uroviricota</taxon>
        <taxon>Caudoviricetes</taxon>
        <taxon>Fromanvirus</taxon>
        <taxon>Fromanvirus packman</taxon>
    </lineage>
</organism>
<sequence>MEPLRIAYGGHRLGNYSSPQAGMLKVTATEPPVPRSGCPSIYPGWMGLDRHALSGMSASAALTGDDRAGEARHPTRVSRHDSLPRAQGTICRGALIESRHLNDLPPVRPASLGGFVISTPRSPVSPVTAVSRRVVSPGIH</sequence>
<dbReference type="KEGG" id="vg:29122786"/>
<reference evidence="2 3" key="1">
    <citation type="submission" date="2016-01" db="EMBL/GenBank/DDBJ databases">
        <authorList>
            <person name="Cotto-Rosario A."/>
            <person name="Gomez-Fuentes N."/>
            <person name="Berrios-Ruiz J."/>
            <person name="Caceres-Velazquez C."/>
            <person name="Casiano-Real M."/>
            <person name="Cotto-Berrios I."/>
            <person name="Crespo-Vega V."/>
            <person name="DeJesus-David M."/>
            <person name="DelToro-Sanchez C.J."/>
            <person name="Diaz-Morales C.J."/>
            <person name="Espada-Ramos M."/>
            <person name="Feliciano-Torres M.J."/>
            <person name="Fernandez-Rodriguez P.M."/>
            <person name="Fernandez-Martinez M."/>
            <person name="Figueroa-Concepcion D."/>
            <person name="Figueroa-Bermudez M.L."/>
            <person name="Garcia-Delgado K."/>
            <person name="Nunez-Rodriguez C."/>
            <person name="Quiles-Santiago A.M."/>
            <person name="Rodriguez-Gonzalez A."/>
            <person name="Santiago-Burgos D."/>
            <person name="Solivan-Perez E."/>
            <person name="Torres-Vazquez A."/>
            <person name="Verdejo-Lopez V."/>
            <person name="Vazquez E."/>
            <person name="Rubin M.R."/>
            <person name="Ware V.C."/>
            <person name="Bradley K.W."/>
            <person name="Asai D.J."/>
            <person name="Bowman C.A."/>
            <person name="Russell D.A."/>
            <person name="Pope W.H."/>
            <person name="Jacobs-Sera D."/>
            <person name="Hendrix R.W."/>
            <person name="Hatfull G.F."/>
        </authorList>
    </citation>
    <scope>NUCLEOTIDE SEQUENCE [LARGE SCALE GENOMIC DNA]</scope>
</reference>
<name>A0A127KNY0_9CAUD</name>
<evidence type="ECO:0000313" key="2">
    <source>
        <dbReference type="EMBL" id="AMO43803.1"/>
    </source>
</evidence>
<gene>
    <name evidence="2" type="ORF">PBI_CATALINA_36</name>
</gene>
<evidence type="ECO:0000256" key="1">
    <source>
        <dbReference type="SAM" id="MobiDB-lite"/>
    </source>
</evidence>
<feature type="compositionally biased region" description="Basic and acidic residues" evidence="1">
    <location>
        <begin position="64"/>
        <end position="83"/>
    </location>
</feature>
<feature type="region of interest" description="Disordered" evidence="1">
    <location>
        <begin position="63"/>
        <end position="84"/>
    </location>
</feature>
<dbReference type="GeneID" id="29122786"/>
<evidence type="ECO:0000313" key="3">
    <source>
        <dbReference type="Proteomes" id="UP000201448"/>
    </source>
</evidence>
<protein>
    <submittedName>
        <fullName evidence="2">Uncharacterized protein</fullName>
    </submittedName>
</protein>
<dbReference type="OrthoDB" id="28059at10239"/>
<dbReference type="RefSeq" id="YP_009301858.1">
    <property type="nucleotide sequence ID" value="NC_031238.1"/>
</dbReference>
<dbReference type="EMBL" id="KU613353">
    <property type="protein sequence ID" value="AMO43803.1"/>
    <property type="molecule type" value="Genomic_DNA"/>
</dbReference>